<proteinExistence type="predicted"/>
<accession>A0ABS4KV19</accession>
<dbReference type="PROSITE" id="PS50851">
    <property type="entry name" value="CHEW"/>
    <property type="match status" value="1"/>
</dbReference>
<dbReference type="PANTHER" id="PTHR22617:SF23">
    <property type="entry name" value="CHEMOTAXIS PROTEIN CHEW"/>
    <property type="match status" value="1"/>
</dbReference>
<gene>
    <name evidence="2" type="ORF">J2Z42_001934</name>
</gene>
<dbReference type="SUPFAM" id="SSF50341">
    <property type="entry name" value="CheW-like"/>
    <property type="match status" value="1"/>
</dbReference>
<organism evidence="2 3">
    <name type="scientific">Clostridium algifaecis</name>
    <dbReference type="NCBI Taxonomy" id="1472040"/>
    <lineage>
        <taxon>Bacteria</taxon>
        <taxon>Bacillati</taxon>
        <taxon>Bacillota</taxon>
        <taxon>Clostridia</taxon>
        <taxon>Eubacteriales</taxon>
        <taxon>Clostridiaceae</taxon>
        <taxon>Clostridium</taxon>
    </lineage>
</organism>
<dbReference type="InterPro" id="IPR039315">
    <property type="entry name" value="CheW"/>
</dbReference>
<dbReference type="Gene3D" id="2.40.50.180">
    <property type="entry name" value="CheA-289, Domain 4"/>
    <property type="match status" value="1"/>
</dbReference>
<feature type="domain" description="CheW-like" evidence="1">
    <location>
        <begin position="5"/>
        <end position="145"/>
    </location>
</feature>
<evidence type="ECO:0000313" key="2">
    <source>
        <dbReference type="EMBL" id="MBP2033231.1"/>
    </source>
</evidence>
<evidence type="ECO:0000259" key="1">
    <source>
        <dbReference type="PROSITE" id="PS50851"/>
    </source>
</evidence>
<keyword evidence="3" id="KW-1185">Reference proteome</keyword>
<evidence type="ECO:0000313" key="3">
    <source>
        <dbReference type="Proteomes" id="UP001519307"/>
    </source>
</evidence>
<dbReference type="PANTHER" id="PTHR22617">
    <property type="entry name" value="CHEMOTAXIS SENSOR HISTIDINE KINASE-RELATED"/>
    <property type="match status" value="1"/>
</dbReference>
<dbReference type="EMBL" id="JAGGLM010000012">
    <property type="protein sequence ID" value="MBP2033231.1"/>
    <property type="molecule type" value="Genomic_DNA"/>
</dbReference>
<dbReference type="InterPro" id="IPR002545">
    <property type="entry name" value="CheW-lke_dom"/>
</dbReference>
<dbReference type="SMART" id="SM00260">
    <property type="entry name" value="CheW"/>
    <property type="match status" value="1"/>
</dbReference>
<reference evidence="2 3" key="1">
    <citation type="submission" date="2021-03" db="EMBL/GenBank/DDBJ databases">
        <title>Genomic Encyclopedia of Type Strains, Phase IV (KMG-IV): sequencing the most valuable type-strain genomes for metagenomic binning, comparative biology and taxonomic classification.</title>
        <authorList>
            <person name="Goeker M."/>
        </authorList>
    </citation>
    <scope>NUCLEOTIDE SEQUENCE [LARGE SCALE GENOMIC DNA]</scope>
    <source>
        <strain evidence="2 3">DSM 28783</strain>
    </source>
</reference>
<dbReference type="Gene3D" id="2.30.30.40">
    <property type="entry name" value="SH3 Domains"/>
    <property type="match status" value="1"/>
</dbReference>
<name>A0ABS4KV19_9CLOT</name>
<dbReference type="Proteomes" id="UP001519307">
    <property type="component" value="Unassembled WGS sequence"/>
</dbReference>
<dbReference type="Pfam" id="PF01584">
    <property type="entry name" value="CheW"/>
    <property type="match status" value="1"/>
</dbReference>
<protein>
    <submittedName>
        <fullName evidence="2">Purine-binding chemotaxis protein CheW</fullName>
    </submittedName>
</protein>
<dbReference type="RefSeq" id="WP_209702382.1">
    <property type="nucleotide sequence ID" value="NZ_JAGGLM010000012.1"/>
</dbReference>
<dbReference type="InterPro" id="IPR036061">
    <property type="entry name" value="CheW-like_dom_sf"/>
</dbReference>
<comment type="caution">
    <text evidence="2">The sequence shown here is derived from an EMBL/GenBank/DDBJ whole genome shotgun (WGS) entry which is preliminary data.</text>
</comment>
<sequence length="148" mass="16741">MSEKELKVLVFSINEEYYATDIMEIERILGYEETTKIPDSPDFVEGVINYAGNILPVISLTKKFKIEDSANKEDSKIIVTKQDENKIGIIVDVVSEVRAVDESKIEAPPDIVSGISKRYIKGLIKIEDKIIILLNLSKILTEEEKQLI</sequence>